<dbReference type="AlphaFoldDB" id="A0AAE1DLX0"/>
<protein>
    <submittedName>
        <fullName evidence="2">Uncharacterized protein</fullName>
    </submittedName>
</protein>
<evidence type="ECO:0000313" key="3">
    <source>
        <dbReference type="Proteomes" id="UP001283361"/>
    </source>
</evidence>
<name>A0AAE1DLX0_9GAST</name>
<comment type="caution">
    <text evidence="2">The sequence shown here is derived from an EMBL/GenBank/DDBJ whole genome shotgun (WGS) entry which is preliminary data.</text>
</comment>
<organism evidence="2 3">
    <name type="scientific">Elysia crispata</name>
    <name type="common">lettuce slug</name>
    <dbReference type="NCBI Taxonomy" id="231223"/>
    <lineage>
        <taxon>Eukaryota</taxon>
        <taxon>Metazoa</taxon>
        <taxon>Spiralia</taxon>
        <taxon>Lophotrochozoa</taxon>
        <taxon>Mollusca</taxon>
        <taxon>Gastropoda</taxon>
        <taxon>Heterobranchia</taxon>
        <taxon>Euthyneura</taxon>
        <taxon>Panpulmonata</taxon>
        <taxon>Sacoglossa</taxon>
        <taxon>Placobranchoidea</taxon>
        <taxon>Plakobranchidae</taxon>
        <taxon>Elysia</taxon>
    </lineage>
</organism>
<gene>
    <name evidence="2" type="ORF">RRG08_030976</name>
</gene>
<keyword evidence="1" id="KW-1133">Transmembrane helix</keyword>
<proteinExistence type="predicted"/>
<reference evidence="2" key="1">
    <citation type="journal article" date="2023" name="G3 (Bethesda)">
        <title>A reference genome for the long-term kleptoplast-retaining sea slug Elysia crispata morphotype clarki.</title>
        <authorList>
            <person name="Eastman K.E."/>
            <person name="Pendleton A.L."/>
            <person name="Shaikh M.A."/>
            <person name="Suttiyut T."/>
            <person name="Ogas R."/>
            <person name="Tomko P."/>
            <person name="Gavelis G."/>
            <person name="Widhalm J.R."/>
            <person name="Wisecaver J.H."/>
        </authorList>
    </citation>
    <scope>NUCLEOTIDE SEQUENCE</scope>
    <source>
        <strain evidence="2">ECLA1</strain>
    </source>
</reference>
<evidence type="ECO:0000256" key="1">
    <source>
        <dbReference type="SAM" id="Phobius"/>
    </source>
</evidence>
<evidence type="ECO:0000313" key="2">
    <source>
        <dbReference type="EMBL" id="KAK3775307.1"/>
    </source>
</evidence>
<dbReference type="EMBL" id="JAWDGP010003344">
    <property type="protein sequence ID" value="KAK3775307.1"/>
    <property type="molecule type" value="Genomic_DNA"/>
</dbReference>
<keyword evidence="1" id="KW-0812">Transmembrane</keyword>
<keyword evidence="3" id="KW-1185">Reference proteome</keyword>
<dbReference type="Proteomes" id="UP001283361">
    <property type="component" value="Unassembled WGS sequence"/>
</dbReference>
<accession>A0AAE1DLX0</accession>
<feature type="transmembrane region" description="Helical" evidence="1">
    <location>
        <begin position="68"/>
        <end position="86"/>
    </location>
</feature>
<keyword evidence="1" id="KW-0472">Membrane</keyword>
<sequence>MPCPTTCLQAGRLSARLSHVSGLMGVFLRSFSRASLYRSLGRTVFFDLRHKAGPWGYGLCPFSSHGRATWFSLAMTVVALATLLLISESMNNELEMVDRR</sequence>